<sequence>MKWSWPGYDGLRHLADLDVPGRYLVVRTEWDGRPVYVHNVYAPVRPEERGAFYRQLPRDFEETSLHFVGGDFNLYLNSKLDSSNAVPDRNVGRGKVACVEWLTALRVVDVWRTQHPASRIFIRLSRQRQREWLVPLLSA</sequence>
<reference evidence="2" key="1">
    <citation type="submission" date="2018-06" db="EMBL/GenBank/DDBJ databases">
        <title>Genome assembly of Danube salmon.</title>
        <authorList>
            <person name="Macqueen D.J."/>
            <person name="Gundappa M.K."/>
        </authorList>
    </citation>
    <scope>NUCLEOTIDE SEQUENCE [LARGE SCALE GENOMIC DNA]</scope>
</reference>
<dbReference type="SUPFAM" id="SSF56219">
    <property type="entry name" value="DNase I-like"/>
    <property type="match status" value="1"/>
</dbReference>
<evidence type="ECO:0000313" key="1">
    <source>
        <dbReference type="Ensembl" id="ENSHHUP00000026201.1"/>
    </source>
</evidence>
<proteinExistence type="predicted"/>
<dbReference type="STRING" id="62062.ENSHHUP00000026201"/>
<name>A0A4W5LJP8_9TELE</name>
<evidence type="ECO:0000313" key="2">
    <source>
        <dbReference type="Proteomes" id="UP000314982"/>
    </source>
</evidence>
<dbReference type="Ensembl" id="ENSHHUT00000027237.1">
    <property type="protein sequence ID" value="ENSHHUP00000026201.1"/>
    <property type="gene ID" value="ENSHHUG00000016590.1"/>
</dbReference>
<dbReference type="Proteomes" id="UP000314982">
    <property type="component" value="Unassembled WGS sequence"/>
</dbReference>
<dbReference type="Gene3D" id="3.60.10.10">
    <property type="entry name" value="Endonuclease/exonuclease/phosphatase"/>
    <property type="match status" value="1"/>
</dbReference>
<accession>A0A4W5LJP8</accession>
<keyword evidence="2" id="KW-1185">Reference proteome</keyword>
<dbReference type="InterPro" id="IPR036691">
    <property type="entry name" value="Endo/exonu/phosph_ase_sf"/>
</dbReference>
<evidence type="ECO:0008006" key="3">
    <source>
        <dbReference type="Google" id="ProtNLM"/>
    </source>
</evidence>
<dbReference type="AlphaFoldDB" id="A0A4W5LJP8"/>
<protein>
    <recommendedName>
        <fullName evidence="3">Endonuclease/exonuclease/phosphatase domain-containing protein</fullName>
    </recommendedName>
</protein>
<reference evidence="1" key="2">
    <citation type="submission" date="2025-08" db="UniProtKB">
        <authorList>
            <consortium name="Ensembl"/>
        </authorList>
    </citation>
    <scope>IDENTIFICATION</scope>
</reference>
<organism evidence="1 2">
    <name type="scientific">Hucho hucho</name>
    <name type="common">huchen</name>
    <dbReference type="NCBI Taxonomy" id="62062"/>
    <lineage>
        <taxon>Eukaryota</taxon>
        <taxon>Metazoa</taxon>
        <taxon>Chordata</taxon>
        <taxon>Craniata</taxon>
        <taxon>Vertebrata</taxon>
        <taxon>Euteleostomi</taxon>
        <taxon>Actinopterygii</taxon>
        <taxon>Neopterygii</taxon>
        <taxon>Teleostei</taxon>
        <taxon>Protacanthopterygii</taxon>
        <taxon>Salmoniformes</taxon>
        <taxon>Salmonidae</taxon>
        <taxon>Salmoninae</taxon>
        <taxon>Hucho</taxon>
    </lineage>
</organism>
<reference evidence="1" key="3">
    <citation type="submission" date="2025-09" db="UniProtKB">
        <authorList>
            <consortium name="Ensembl"/>
        </authorList>
    </citation>
    <scope>IDENTIFICATION</scope>
</reference>